<dbReference type="HOGENOM" id="CLU_2916382_0_0_11"/>
<dbReference type="KEGG" id="ica:Intca_1454"/>
<sequence>MSDSSADKEALMRSRISTTTEGHEIPSGVSERAPRSPGLLRPARPVAPVDPVDPVSERGEP</sequence>
<evidence type="ECO:0000313" key="2">
    <source>
        <dbReference type="EMBL" id="ADU47969.1"/>
    </source>
</evidence>
<feature type="region of interest" description="Disordered" evidence="1">
    <location>
        <begin position="1"/>
        <end position="61"/>
    </location>
</feature>
<accession>E6S7R2</accession>
<gene>
    <name evidence="2" type="ordered locus">Intca_1454</name>
</gene>
<reference evidence="2 3" key="1">
    <citation type="journal article" date="2010" name="Stand. Genomic Sci.">
        <title>Complete genome sequence of Intrasporangium calvum type strain (7 KIP).</title>
        <authorList>
            <person name="Del Rio T.G."/>
            <person name="Chertkov O."/>
            <person name="Yasawong M."/>
            <person name="Lucas S."/>
            <person name="Deshpande S."/>
            <person name="Cheng J.F."/>
            <person name="Detter C."/>
            <person name="Tapia R."/>
            <person name="Han C."/>
            <person name="Goodwin L."/>
            <person name="Pitluck S."/>
            <person name="Liolios K."/>
            <person name="Ivanova N."/>
            <person name="Mavromatis K."/>
            <person name="Pati A."/>
            <person name="Chen A."/>
            <person name="Palaniappan K."/>
            <person name="Land M."/>
            <person name="Hauser L."/>
            <person name="Chang Y.J."/>
            <person name="Jeffries C.D."/>
            <person name="Rohde M."/>
            <person name="Pukall R."/>
            <person name="Sikorski J."/>
            <person name="Goker M."/>
            <person name="Woyke T."/>
            <person name="Bristow J."/>
            <person name="Eisen J.A."/>
            <person name="Markowitz V."/>
            <person name="Hugenholtz P."/>
            <person name="Kyrpides N.C."/>
            <person name="Klenk H.P."/>
            <person name="Lapidus A."/>
        </authorList>
    </citation>
    <scope>NUCLEOTIDE SEQUENCE [LARGE SCALE GENOMIC DNA]</scope>
    <source>
        <strain evidence="3">ATCC 23552 / DSM 43043 / JCM 3097 / NBRC 12989 / 7 KIP</strain>
    </source>
</reference>
<keyword evidence="3" id="KW-1185">Reference proteome</keyword>
<organism evidence="2 3">
    <name type="scientific">Intrasporangium calvum (strain ATCC 23552 / DSM 43043 / JCM 3097 / NBRC 12989 / NCIMB 10167 / NRRL B-3866 / 7 KIP)</name>
    <dbReference type="NCBI Taxonomy" id="710696"/>
    <lineage>
        <taxon>Bacteria</taxon>
        <taxon>Bacillati</taxon>
        <taxon>Actinomycetota</taxon>
        <taxon>Actinomycetes</taxon>
        <taxon>Micrococcales</taxon>
        <taxon>Intrasporangiaceae</taxon>
        <taxon>Intrasporangium</taxon>
    </lineage>
</organism>
<dbReference type="STRING" id="710696.Intca_1454"/>
<feature type="compositionally biased region" description="Basic and acidic residues" evidence="1">
    <location>
        <begin position="1"/>
        <end position="12"/>
    </location>
</feature>
<dbReference type="RefSeq" id="WP_013492285.1">
    <property type="nucleotide sequence ID" value="NC_014830.1"/>
</dbReference>
<name>E6S7R2_INTC7</name>
<evidence type="ECO:0000256" key="1">
    <source>
        <dbReference type="SAM" id="MobiDB-lite"/>
    </source>
</evidence>
<protein>
    <submittedName>
        <fullName evidence="2">Uncharacterized protein</fullName>
    </submittedName>
</protein>
<evidence type="ECO:0000313" key="3">
    <source>
        <dbReference type="Proteomes" id="UP000008914"/>
    </source>
</evidence>
<proteinExistence type="predicted"/>
<dbReference type="EMBL" id="CP002343">
    <property type="protein sequence ID" value="ADU47969.1"/>
    <property type="molecule type" value="Genomic_DNA"/>
</dbReference>
<dbReference type="Proteomes" id="UP000008914">
    <property type="component" value="Chromosome"/>
</dbReference>
<feature type="compositionally biased region" description="Low complexity" evidence="1">
    <location>
        <begin position="41"/>
        <end position="54"/>
    </location>
</feature>
<dbReference type="AlphaFoldDB" id="E6S7R2"/>